<gene>
    <name evidence="22" type="ORF">KAK11_13650</name>
</gene>
<evidence type="ECO:0000256" key="12">
    <source>
        <dbReference type="ARBA" id="ARBA00022824"/>
    </source>
</evidence>
<dbReference type="Proteomes" id="UP000672097">
    <property type="component" value="Unassembled WGS sequence"/>
</dbReference>
<evidence type="ECO:0000256" key="3">
    <source>
        <dbReference type="ARBA" id="ARBA00004555"/>
    </source>
</evidence>
<evidence type="ECO:0000256" key="6">
    <source>
        <dbReference type="ARBA" id="ARBA00022525"/>
    </source>
</evidence>
<evidence type="ECO:0000256" key="17">
    <source>
        <dbReference type="ARBA" id="ARBA00023180"/>
    </source>
</evidence>
<evidence type="ECO:0000256" key="16">
    <source>
        <dbReference type="ARBA" id="ARBA00023145"/>
    </source>
</evidence>
<feature type="domain" description="Peptidase M28" evidence="21">
    <location>
        <begin position="272"/>
        <end position="460"/>
    </location>
</feature>
<dbReference type="SUPFAM" id="SSF53187">
    <property type="entry name" value="Zn-dependent exopeptidases"/>
    <property type="match status" value="1"/>
</dbReference>
<dbReference type="Gene3D" id="3.50.30.30">
    <property type="match status" value="1"/>
</dbReference>
<evidence type="ECO:0000256" key="7">
    <source>
        <dbReference type="ARBA" id="ARBA00022645"/>
    </source>
</evidence>
<keyword evidence="15" id="KW-0482">Metalloprotease</keyword>
<protein>
    <recommendedName>
        <fullName evidence="5">Carboxypeptidase Q</fullName>
    </recommendedName>
    <alternativeName>
        <fullName evidence="20">Plasma glutamate carboxypeptidase</fullName>
    </alternativeName>
</protein>
<evidence type="ECO:0000256" key="14">
    <source>
        <dbReference type="ARBA" id="ARBA00023034"/>
    </source>
</evidence>
<evidence type="ECO:0000259" key="21">
    <source>
        <dbReference type="Pfam" id="PF04389"/>
    </source>
</evidence>
<evidence type="ECO:0000256" key="15">
    <source>
        <dbReference type="ARBA" id="ARBA00023049"/>
    </source>
</evidence>
<reference evidence="22 23" key="1">
    <citation type="submission" date="2021-04" db="EMBL/GenBank/DDBJ databases">
        <title>The genome sequence of type strain Ideonella paludis KCTC 32238.</title>
        <authorList>
            <person name="Liu Y."/>
        </authorList>
    </citation>
    <scope>NUCLEOTIDE SEQUENCE [LARGE SCALE GENOMIC DNA]</scope>
    <source>
        <strain evidence="22 23">KCTC 32238</strain>
    </source>
</reference>
<organism evidence="22 23">
    <name type="scientific">Ideonella paludis</name>
    <dbReference type="NCBI Taxonomy" id="1233411"/>
    <lineage>
        <taxon>Bacteria</taxon>
        <taxon>Pseudomonadati</taxon>
        <taxon>Pseudomonadota</taxon>
        <taxon>Betaproteobacteria</taxon>
        <taxon>Burkholderiales</taxon>
        <taxon>Sphaerotilaceae</taxon>
        <taxon>Ideonella</taxon>
    </lineage>
</organism>
<dbReference type="InterPro" id="IPR006311">
    <property type="entry name" value="TAT_signal"/>
</dbReference>
<dbReference type="PANTHER" id="PTHR12053">
    <property type="entry name" value="PROTEASE FAMILY M28 PLASMA GLUTAMATE CARBOXYPEPTIDASE-RELATED"/>
    <property type="match status" value="1"/>
</dbReference>
<evidence type="ECO:0000256" key="13">
    <source>
        <dbReference type="ARBA" id="ARBA00022833"/>
    </source>
</evidence>
<keyword evidence="13" id="KW-0862">Zinc</keyword>
<keyword evidence="12" id="KW-0256">Endoplasmic reticulum</keyword>
<keyword evidence="10" id="KW-0732">Signal</keyword>
<evidence type="ECO:0000256" key="9">
    <source>
        <dbReference type="ARBA" id="ARBA00022723"/>
    </source>
</evidence>
<sequence length="479" mass="51060">MTLHRRHVLAGLGALATPLLSRAQGASSSPALSAADLRHAQALRELGLKDSLAYALTESLVTEVGARPAGSPADARAVAWAQAQMQRLGLAAVRAEPVSMKVWQRGPLNVMLTSPVPHPLTALALGNSIGTAPEGLDAEVAYYPDLAALKADTSERPKGRIVFVDQRMSRSRDGSGYGLAVMARIGGAVEAARRGAVAVVIRSIGTDRDRLAHTGAMRYDKQVAMIPALAVSVPDAELIARLHQRSLQPDGQPLRMRLNMRNVSHVEATSHNVLGEIPGTDLAHEIVMLSAHLDSWDVGQGAVDDGAGVGIVLAAAKTLLQGSQRPRRTVRVVLFANEENGFDGALAYGEAHARETHQMLSESDFGAGQPWRLRSRVRDEALPVIQTLAELLAPLGIARPETQANQGSPGPDAAFLMRKYGWPGLELTQDGTRYFDVHHTENDTLEQVDPATLPVNVAAWATTAWVAAQSPVGWGPIQV</sequence>
<proteinExistence type="predicted"/>
<evidence type="ECO:0000256" key="18">
    <source>
        <dbReference type="ARBA" id="ARBA00023228"/>
    </source>
</evidence>
<comment type="subunit">
    <text evidence="19">Homodimer. The monomeric form is inactive while the homodimer is active.</text>
</comment>
<keyword evidence="17" id="KW-0325">Glycoprotein</keyword>
<dbReference type="EMBL" id="JAGQDG010000005">
    <property type="protein sequence ID" value="MBQ0936380.1"/>
    <property type="molecule type" value="Genomic_DNA"/>
</dbReference>
<evidence type="ECO:0000256" key="19">
    <source>
        <dbReference type="ARBA" id="ARBA00025833"/>
    </source>
</evidence>
<dbReference type="InterPro" id="IPR007484">
    <property type="entry name" value="Peptidase_M28"/>
</dbReference>
<evidence type="ECO:0000256" key="4">
    <source>
        <dbReference type="ARBA" id="ARBA00004613"/>
    </source>
</evidence>
<keyword evidence="6" id="KW-0964">Secreted</keyword>
<dbReference type="PROSITE" id="PS51318">
    <property type="entry name" value="TAT"/>
    <property type="match status" value="1"/>
</dbReference>
<dbReference type="Pfam" id="PF04389">
    <property type="entry name" value="Peptidase_M28"/>
    <property type="match status" value="1"/>
</dbReference>
<dbReference type="Gene3D" id="3.40.630.10">
    <property type="entry name" value="Zn peptidases"/>
    <property type="match status" value="1"/>
</dbReference>
<keyword evidence="23" id="KW-1185">Reference proteome</keyword>
<evidence type="ECO:0000256" key="8">
    <source>
        <dbReference type="ARBA" id="ARBA00022670"/>
    </source>
</evidence>
<keyword evidence="11" id="KW-0378">Hydrolase</keyword>
<evidence type="ECO:0000256" key="5">
    <source>
        <dbReference type="ARBA" id="ARBA00014116"/>
    </source>
</evidence>
<dbReference type="InterPro" id="IPR039866">
    <property type="entry name" value="CPQ"/>
</dbReference>
<comment type="caution">
    <text evidence="22">The sequence shown here is derived from an EMBL/GenBank/DDBJ whole genome shotgun (WGS) entry which is preliminary data.</text>
</comment>
<keyword evidence="7" id="KW-0121">Carboxypeptidase</keyword>
<keyword evidence="8" id="KW-0645">Protease</keyword>
<evidence type="ECO:0000313" key="23">
    <source>
        <dbReference type="Proteomes" id="UP000672097"/>
    </source>
</evidence>
<evidence type="ECO:0000256" key="20">
    <source>
        <dbReference type="ARBA" id="ARBA00033328"/>
    </source>
</evidence>
<name>A0ABS5DZ06_9BURK</name>
<dbReference type="PANTHER" id="PTHR12053:SF3">
    <property type="entry name" value="CARBOXYPEPTIDASE Q"/>
    <property type="match status" value="1"/>
</dbReference>
<comment type="subcellular location">
    <subcellularLocation>
        <location evidence="1">Endoplasmic reticulum</location>
    </subcellularLocation>
    <subcellularLocation>
        <location evidence="3">Golgi apparatus</location>
    </subcellularLocation>
    <subcellularLocation>
        <location evidence="2">Lysosome</location>
    </subcellularLocation>
    <subcellularLocation>
        <location evidence="4">Secreted</location>
    </subcellularLocation>
</comment>
<accession>A0ABS5DZ06</accession>
<keyword evidence="9" id="KW-0479">Metal-binding</keyword>
<keyword evidence="14" id="KW-0333">Golgi apparatus</keyword>
<evidence type="ECO:0000256" key="1">
    <source>
        <dbReference type="ARBA" id="ARBA00004240"/>
    </source>
</evidence>
<keyword evidence="16" id="KW-0865">Zymogen</keyword>
<keyword evidence="18" id="KW-0458">Lysosome</keyword>
<dbReference type="RefSeq" id="WP_210809733.1">
    <property type="nucleotide sequence ID" value="NZ_JAGQDG010000005.1"/>
</dbReference>
<evidence type="ECO:0000256" key="2">
    <source>
        <dbReference type="ARBA" id="ARBA00004371"/>
    </source>
</evidence>
<evidence type="ECO:0000313" key="22">
    <source>
        <dbReference type="EMBL" id="MBQ0936380.1"/>
    </source>
</evidence>
<evidence type="ECO:0000256" key="10">
    <source>
        <dbReference type="ARBA" id="ARBA00022729"/>
    </source>
</evidence>
<evidence type="ECO:0000256" key="11">
    <source>
        <dbReference type="ARBA" id="ARBA00022801"/>
    </source>
</evidence>